<sequence length="419" mass="47528">MFKFVQPSEMKNDFVYTLMVKRRMEGLRHHLQACAEQDADLLRWDSMLREEHYRELMHPVLVNWMDTRLFPAFQGGVPDKPVREQLLEEFARLVLIPLWKHQEGPDTAVLQADAEGSVYFPGCITAVDLGTEAQGMQVRLAKTGDRVRIAAGERRFEIGFSELTGEKEPAAPLLKRLGFYKHGDIQFGGSDPLVEAFLEQELPEIIQSYGKEKPSFPAIRSMPLADMWYYEKAMDLIQEIWPQMYREASAHVRVVYLLDTRGIGALTHNLFQGAIFMSHRSNLMWTTENLIHEFGHARLDQLFELDDLLLNSPEERVPSPWREDLRPLKGVLHGLFVFVRIGLWYELAGAAIPHPDIPVRMQEVLAQIGQALGVLGQHARWTALGEQLFSELSEQYDRLAEAAAVSNPAGSPEGSIAAG</sequence>
<protein>
    <submittedName>
        <fullName evidence="1">HEXXH motif-containing putative peptide modification protein</fullName>
    </submittedName>
</protein>
<comment type="caution">
    <text evidence="1">The sequence shown here is derived from an EMBL/GenBank/DDBJ whole genome shotgun (WGS) entry which is preliminary data.</text>
</comment>
<dbReference type="EMBL" id="JBHHMI010000021">
    <property type="protein sequence ID" value="MFB5268875.1"/>
    <property type="molecule type" value="Genomic_DNA"/>
</dbReference>
<dbReference type="InterPro" id="IPR026337">
    <property type="entry name" value="AKG_HExxH"/>
</dbReference>
<proteinExistence type="predicted"/>
<evidence type="ECO:0000313" key="1">
    <source>
        <dbReference type="EMBL" id="MFB5268875.1"/>
    </source>
</evidence>
<evidence type="ECO:0000313" key="2">
    <source>
        <dbReference type="Proteomes" id="UP001580346"/>
    </source>
</evidence>
<name>A0ABV5AXD3_9BACL</name>
<accession>A0ABV5AXD3</accession>
<gene>
    <name evidence="1" type="ORF">ACE41H_19110</name>
</gene>
<organism evidence="1 2">
    <name type="scientific">Paenibacillus enshidis</name>
    <dbReference type="NCBI Taxonomy" id="1458439"/>
    <lineage>
        <taxon>Bacteria</taxon>
        <taxon>Bacillati</taxon>
        <taxon>Bacillota</taxon>
        <taxon>Bacilli</taxon>
        <taxon>Bacillales</taxon>
        <taxon>Paenibacillaceae</taxon>
        <taxon>Paenibacillus</taxon>
    </lineage>
</organism>
<reference evidence="1 2" key="1">
    <citation type="submission" date="2024-09" db="EMBL/GenBank/DDBJ databases">
        <title>Paenibacillus zeirhizospherea sp. nov., isolated from surface of the maize (Zea mays) roots in a horticulture field, Hungary.</title>
        <authorList>
            <person name="Marton D."/>
            <person name="Farkas M."/>
            <person name="Bedics A."/>
            <person name="Toth E."/>
            <person name="Tancsics A."/>
            <person name="Boka K."/>
            <person name="Maroti G."/>
            <person name="Kriszt B."/>
            <person name="Cserhati M."/>
        </authorList>
    </citation>
    <scope>NUCLEOTIDE SEQUENCE [LARGE SCALE GENOMIC DNA]</scope>
    <source>
        <strain evidence="1 2">KCTC 33519</strain>
    </source>
</reference>
<keyword evidence="2" id="KW-1185">Reference proteome</keyword>
<dbReference type="Proteomes" id="UP001580346">
    <property type="component" value="Unassembled WGS sequence"/>
</dbReference>
<dbReference type="RefSeq" id="WP_375357172.1">
    <property type="nucleotide sequence ID" value="NZ_JBHHMI010000021.1"/>
</dbReference>
<dbReference type="NCBIfam" id="TIGR04267">
    <property type="entry name" value="mod_HExxH"/>
    <property type="match status" value="1"/>
</dbReference>